<keyword evidence="3" id="KW-1185">Reference proteome</keyword>
<dbReference type="Proteomes" id="UP000324222">
    <property type="component" value="Unassembled WGS sequence"/>
</dbReference>
<protein>
    <submittedName>
        <fullName evidence="2">Uncharacterized protein</fullName>
    </submittedName>
</protein>
<feature type="region of interest" description="Disordered" evidence="1">
    <location>
        <begin position="42"/>
        <end position="64"/>
    </location>
</feature>
<reference evidence="2 3" key="1">
    <citation type="submission" date="2019-05" db="EMBL/GenBank/DDBJ databases">
        <title>Another draft genome of Portunus trituberculatus and its Hox gene families provides insights of decapod evolution.</title>
        <authorList>
            <person name="Jeong J.-H."/>
            <person name="Song I."/>
            <person name="Kim S."/>
            <person name="Choi T."/>
            <person name="Kim D."/>
            <person name="Ryu S."/>
            <person name="Kim W."/>
        </authorList>
    </citation>
    <scope>NUCLEOTIDE SEQUENCE [LARGE SCALE GENOMIC DNA]</scope>
    <source>
        <tissue evidence="2">Muscle</tissue>
    </source>
</reference>
<name>A0A5B7GGW6_PORTR</name>
<evidence type="ECO:0000313" key="2">
    <source>
        <dbReference type="EMBL" id="MPC56816.1"/>
    </source>
</evidence>
<sequence>MPKINISGLQVENVSKAVINVQTRVNLLLCTIKFRLDVAQHLSSSLPPPPPPPPPPPSPPFPSSQFLQPLTSCYSSLLHHQTPTNFINLNIIIPSSTTTTTSSLSSVPSPPYFVFSIPPAPSDHN</sequence>
<gene>
    <name evidence="2" type="ORF">E2C01_050782</name>
</gene>
<organism evidence="2 3">
    <name type="scientific">Portunus trituberculatus</name>
    <name type="common">Swimming crab</name>
    <name type="synonym">Neptunus trituberculatus</name>
    <dbReference type="NCBI Taxonomy" id="210409"/>
    <lineage>
        <taxon>Eukaryota</taxon>
        <taxon>Metazoa</taxon>
        <taxon>Ecdysozoa</taxon>
        <taxon>Arthropoda</taxon>
        <taxon>Crustacea</taxon>
        <taxon>Multicrustacea</taxon>
        <taxon>Malacostraca</taxon>
        <taxon>Eumalacostraca</taxon>
        <taxon>Eucarida</taxon>
        <taxon>Decapoda</taxon>
        <taxon>Pleocyemata</taxon>
        <taxon>Brachyura</taxon>
        <taxon>Eubrachyura</taxon>
        <taxon>Portunoidea</taxon>
        <taxon>Portunidae</taxon>
        <taxon>Portuninae</taxon>
        <taxon>Portunus</taxon>
    </lineage>
</organism>
<dbReference type="EMBL" id="VSRR010014278">
    <property type="protein sequence ID" value="MPC56816.1"/>
    <property type="molecule type" value="Genomic_DNA"/>
</dbReference>
<feature type="compositionally biased region" description="Pro residues" evidence="1">
    <location>
        <begin position="46"/>
        <end position="62"/>
    </location>
</feature>
<accession>A0A5B7GGW6</accession>
<dbReference type="AlphaFoldDB" id="A0A5B7GGW6"/>
<evidence type="ECO:0000313" key="3">
    <source>
        <dbReference type="Proteomes" id="UP000324222"/>
    </source>
</evidence>
<evidence type="ECO:0000256" key="1">
    <source>
        <dbReference type="SAM" id="MobiDB-lite"/>
    </source>
</evidence>
<proteinExistence type="predicted"/>
<comment type="caution">
    <text evidence="2">The sequence shown here is derived from an EMBL/GenBank/DDBJ whole genome shotgun (WGS) entry which is preliminary data.</text>
</comment>